<name>A0A6I5N0N5_9BIFI</name>
<dbReference type="AlphaFoldDB" id="A0A6I5N0N5"/>
<evidence type="ECO:0000256" key="3">
    <source>
        <dbReference type="ARBA" id="ARBA00023125"/>
    </source>
</evidence>
<evidence type="ECO:0000256" key="2">
    <source>
        <dbReference type="ARBA" id="ARBA00022747"/>
    </source>
</evidence>
<dbReference type="EMBL" id="VYSG01000001">
    <property type="protein sequence ID" value="NEG69219.1"/>
    <property type="molecule type" value="Genomic_DNA"/>
</dbReference>
<dbReference type="InterPro" id="IPR044946">
    <property type="entry name" value="Restrct_endonuc_typeI_TRD_sf"/>
</dbReference>
<comment type="similarity">
    <text evidence="1">Belongs to the type-I restriction system S methylase family.</text>
</comment>
<dbReference type="Pfam" id="PF01420">
    <property type="entry name" value="Methylase_S"/>
    <property type="match status" value="1"/>
</dbReference>
<sequence>MEDYLEKTIVENQYPVLTSSQQMGVVLQKDYFADHQVTRDSNIGYYVLPIGYFTYRSRSDNNVFVFNRNNVINKGIISYFYPVFKPRKVDSDFLLYRLNTGMRQQLEKAAEGTGQHVLSLKKFKQMEALFPNFKEQQQIGFFLAKLDKTITLHQRKLDLLKQKKQFFLQAILSQQLRFKEFAAPWEKGKLADYFSERDEKSSDMEILSVSMRNGIYPACNSDRHTDPGASITNYKVVQKGDFVYNSMRLWQGALGASNYEGIVSPAYVVAKPNSNTVSSFFVRSLSSPKMLNIFLRYSQGNSKDTLTLKYPEFAKLTVAVPGRKEQEIISNLFNLLDRLVALGQKQINLLEQLKNYYLQNLFI</sequence>
<dbReference type="Gene3D" id="3.90.220.20">
    <property type="entry name" value="DNA methylase specificity domains"/>
    <property type="match status" value="2"/>
</dbReference>
<feature type="domain" description="Type I restriction modification DNA specificity" evidence="4">
    <location>
        <begin position="45"/>
        <end position="161"/>
    </location>
</feature>
<keyword evidence="3" id="KW-0238">DNA-binding</keyword>
<keyword evidence="6" id="KW-1185">Reference proteome</keyword>
<dbReference type="InterPro" id="IPR052021">
    <property type="entry name" value="Type-I_RS_S_subunit"/>
</dbReference>
<keyword evidence="5" id="KW-0255">Endonuclease</keyword>
<evidence type="ECO:0000313" key="5">
    <source>
        <dbReference type="EMBL" id="NEG69219.1"/>
    </source>
</evidence>
<accession>A0A6I5N0N5</accession>
<evidence type="ECO:0000256" key="1">
    <source>
        <dbReference type="ARBA" id="ARBA00010923"/>
    </source>
</evidence>
<comment type="caution">
    <text evidence="5">The sequence shown here is derived from an EMBL/GenBank/DDBJ whole genome shotgun (WGS) entry which is preliminary data.</text>
</comment>
<keyword evidence="2" id="KW-0680">Restriction system</keyword>
<dbReference type="PANTHER" id="PTHR30408">
    <property type="entry name" value="TYPE-1 RESTRICTION ENZYME ECOKI SPECIFICITY PROTEIN"/>
    <property type="match status" value="1"/>
</dbReference>
<protein>
    <submittedName>
        <fullName evidence="5">Restriction endonuclease subunit S</fullName>
    </submittedName>
</protein>
<dbReference type="InterPro" id="IPR000055">
    <property type="entry name" value="Restrct_endonuc_typeI_TRD"/>
</dbReference>
<dbReference type="GO" id="GO:0009307">
    <property type="term" value="P:DNA restriction-modification system"/>
    <property type="evidence" value="ECO:0007669"/>
    <property type="project" value="UniProtKB-KW"/>
</dbReference>
<keyword evidence="5" id="KW-0378">Hydrolase</keyword>
<dbReference type="GO" id="GO:0004519">
    <property type="term" value="F:endonuclease activity"/>
    <property type="evidence" value="ECO:0007669"/>
    <property type="project" value="UniProtKB-KW"/>
</dbReference>
<gene>
    <name evidence="5" type="ORF">F6S87_00965</name>
</gene>
<dbReference type="PANTHER" id="PTHR30408:SF12">
    <property type="entry name" value="TYPE I RESTRICTION ENZYME MJAVIII SPECIFICITY SUBUNIT"/>
    <property type="match status" value="1"/>
</dbReference>
<dbReference type="Proteomes" id="UP000469292">
    <property type="component" value="Unassembled WGS sequence"/>
</dbReference>
<organism evidence="5 6">
    <name type="scientific">Bifidobacterium choloepi</name>
    <dbReference type="NCBI Taxonomy" id="2614131"/>
    <lineage>
        <taxon>Bacteria</taxon>
        <taxon>Bacillati</taxon>
        <taxon>Actinomycetota</taxon>
        <taxon>Actinomycetes</taxon>
        <taxon>Bifidobacteriales</taxon>
        <taxon>Bifidobacteriaceae</taxon>
        <taxon>Bifidobacterium</taxon>
    </lineage>
</organism>
<dbReference type="GO" id="GO:0003677">
    <property type="term" value="F:DNA binding"/>
    <property type="evidence" value="ECO:0007669"/>
    <property type="project" value="UniProtKB-KW"/>
</dbReference>
<keyword evidence="5" id="KW-0540">Nuclease</keyword>
<evidence type="ECO:0000259" key="4">
    <source>
        <dbReference type="Pfam" id="PF01420"/>
    </source>
</evidence>
<dbReference type="SUPFAM" id="SSF116734">
    <property type="entry name" value="DNA methylase specificity domain"/>
    <property type="match status" value="2"/>
</dbReference>
<proteinExistence type="inferred from homology"/>
<reference evidence="5 6" key="1">
    <citation type="submission" date="2019-09" db="EMBL/GenBank/DDBJ databases">
        <title>Phylogenetic characterization of a novel taxon of the genus Bifidobacterium: Bifidobacterium choloepi sp. nov.</title>
        <authorList>
            <person name="Modesto M."/>
            <person name="Satti M."/>
        </authorList>
    </citation>
    <scope>NUCLEOTIDE SEQUENCE [LARGE SCALE GENOMIC DNA]</scope>
    <source>
        <strain evidence="5 6">BRDM6</strain>
    </source>
</reference>
<evidence type="ECO:0000313" key="6">
    <source>
        <dbReference type="Proteomes" id="UP000469292"/>
    </source>
</evidence>